<dbReference type="GO" id="GO:0005737">
    <property type="term" value="C:cytoplasm"/>
    <property type="evidence" value="ECO:0007669"/>
    <property type="project" value="TreeGrafter"/>
</dbReference>
<keyword evidence="4" id="KW-0479">Metal-binding</keyword>
<dbReference type="InterPro" id="IPR036291">
    <property type="entry name" value="NAD(P)-bd_dom_sf"/>
</dbReference>
<dbReference type="EMBL" id="SAYW01000002">
    <property type="protein sequence ID" value="RWU08114.1"/>
    <property type="molecule type" value="Genomic_DNA"/>
</dbReference>
<organism evidence="9 10">
    <name type="scientific">Pedobacter chitinilyticus</name>
    <dbReference type="NCBI Taxonomy" id="2233776"/>
    <lineage>
        <taxon>Bacteria</taxon>
        <taxon>Pseudomonadati</taxon>
        <taxon>Bacteroidota</taxon>
        <taxon>Sphingobacteriia</taxon>
        <taxon>Sphingobacteriales</taxon>
        <taxon>Sphingobacteriaceae</taxon>
        <taxon>Pedobacter</taxon>
    </lineage>
</organism>
<evidence type="ECO:0000256" key="6">
    <source>
        <dbReference type="ARBA" id="ARBA00023002"/>
    </source>
</evidence>
<evidence type="ECO:0000256" key="5">
    <source>
        <dbReference type="ARBA" id="ARBA00022833"/>
    </source>
</evidence>
<dbReference type="Proteomes" id="UP000284120">
    <property type="component" value="Unassembled WGS sequence"/>
</dbReference>
<keyword evidence="5" id="KW-0862">Zinc</keyword>
<accession>A0A443YVU4</accession>
<proteinExistence type="inferred from homology"/>
<keyword evidence="7" id="KW-0520">NAD</keyword>
<reference evidence="9 10" key="1">
    <citation type="submission" date="2018-06" db="EMBL/GenBank/DDBJ databases">
        <title>Pedobacter endophyticus sp. nov., an endophytic bacterium isolated from a leaf of Triticum aestivum.</title>
        <authorList>
            <person name="Zhang L."/>
        </authorList>
    </citation>
    <scope>NUCLEOTIDE SEQUENCE [LARGE SCALE GENOMIC DNA]</scope>
    <source>
        <strain evidence="9 10">CM134L-2</strain>
    </source>
</reference>
<dbReference type="RefSeq" id="WP_113646639.1">
    <property type="nucleotide sequence ID" value="NZ_QMHN01000002.1"/>
</dbReference>
<sequence>MKNGRLLVFDGADQPLRLDIMEVPELKSGELLIQNTYTTLCGSDLHTFCGKREEKTPTVLGHEIVGKVTEIANGHSGKDYNGASLHIGDLVTWAVFAADPQDEWLAKKMPQKSANLFKYGHAKIEGDDKFHGGLGDYTVLKPHTAVFKLPEGLSMAIAATINCAVATVSGAMRLAGDVSGKTVLVTGLGLLGNLAVAMSKTAGAKNIIALDLSEERLVQAKRFGATHTYQIGEDKDLKEKLIAQKVDVALEMSGAPEAAEIGLESLAIGGTAVWIGAVFKTRKIEVDAEQVIRRLITIKGLHNYNFEDLQHALDFMTNYHQDFPFDEIVTKEFPLEEANQAFAYALDKKPLRVGVFINR</sequence>
<dbReference type="CDD" id="cd08231">
    <property type="entry name" value="MDR_TM0436_like"/>
    <property type="match status" value="1"/>
</dbReference>
<dbReference type="InterPro" id="IPR013154">
    <property type="entry name" value="ADH-like_N"/>
</dbReference>
<gene>
    <name evidence="9" type="ORF">DPV69_06950</name>
</gene>
<feature type="domain" description="Enoyl reductase (ER)" evidence="8">
    <location>
        <begin position="11"/>
        <end position="355"/>
    </location>
</feature>
<dbReference type="PANTHER" id="PTHR42940:SF3">
    <property type="entry name" value="ALCOHOL DEHYDROGENASE 1-RELATED"/>
    <property type="match status" value="1"/>
</dbReference>
<evidence type="ECO:0000256" key="2">
    <source>
        <dbReference type="ARBA" id="ARBA00008072"/>
    </source>
</evidence>
<dbReference type="Pfam" id="PF08240">
    <property type="entry name" value="ADH_N"/>
    <property type="match status" value="1"/>
</dbReference>
<dbReference type="Gene3D" id="3.40.50.720">
    <property type="entry name" value="NAD(P)-binding Rossmann-like Domain"/>
    <property type="match status" value="1"/>
</dbReference>
<name>A0A443YVU4_9SPHI</name>
<evidence type="ECO:0000313" key="10">
    <source>
        <dbReference type="Proteomes" id="UP000284120"/>
    </source>
</evidence>
<dbReference type="InterPro" id="IPR013149">
    <property type="entry name" value="ADH-like_C"/>
</dbReference>
<dbReference type="InterPro" id="IPR020843">
    <property type="entry name" value="ER"/>
</dbReference>
<keyword evidence="6" id="KW-0560">Oxidoreductase</keyword>
<dbReference type="EC" id="1.1.1.1" evidence="3"/>
<protein>
    <recommendedName>
        <fullName evidence="3">alcohol dehydrogenase</fullName>
        <ecNumber evidence="3">1.1.1.1</ecNumber>
    </recommendedName>
</protein>
<dbReference type="AlphaFoldDB" id="A0A443YVU4"/>
<evidence type="ECO:0000256" key="4">
    <source>
        <dbReference type="ARBA" id="ARBA00022723"/>
    </source>
</evidence>
<dbReference type="OrthoDB" id="9787435at2"/>
<evidence type="ECO:0000256" key="3">
    <source>
        <dbReference type="ARBA" id="ARBA00013190"/>
    </source>
</evidence>
<comment type="cofactor">
    <cofactor evidence="1">
        <name>Zn(2+)</name>
        <dbReference type="ChEBI" id="CHEBI:29105"/>
    </cofactor>
</comment>
<evidence type="ECO:0000256" key="1">
    <source>
        <dbReference type="ARBA" id="ARBA00001947"/>
    </source>
</evidence>
<dbReference type="SUPFAM" id="SSF50129">
    <property type="entry name" value="GroES-like"/>
    <property type="match status" value="1"/>
</dbReference>
<dbReference type="InterPro" id="IPR011032">
    <property type="entry name" value="GroES-like_sf"/>
</dbReference>
<evidence type="ECO:0000259" key="8">
    <source>
        <dbReference type="SMART" id="SM00829"/>
    </source>
</evidence>
<evidence type="ECO:0000313" key="9">
    <source>
        <dbReference type="EMBL" id="RWU08114.1"/>
    </source>
</evidence>
<dbReference type="SUPFAM" id="SSF51735">
    <property type="entry name" value="NAD(P)-binding Rossmann-fold domains"/>
    <property type="match status" value="1"/>
</dbReference>
<evidence type="ECO:0000256" key="7">
    <source>
        <dbReference type="ARBA" id="ARBA00023027"/>
    </source>
</evidence>
<dbReference type="Gene3D" id="3.90.180.10">
    <property type="entry name" value="Medium-chain alcohol dehydrogenases, catalytic domain"/>
    <property type="match status" value="1"/>
</dbReference>
<dbReference type="PANTHER" id="PTHR42940">
    <property type="entry name" value="ALCOHOL DEHYDROGENASE 1-RELATED"/>
    <property type="match status" value="1"/>
</dbReference>
<dbReference type="GO" id="GO:0004022">
    <property type="term" value="F:alcohol dehydrogenase (NAD+) activity"/>
    <property type="evidence" value="ECO:0007669"/>
    <property type="project" value="UniProtKB-EC"/>
</dbReference>
<keyword evidence="10" id="KW-1185">Reference proteome</keyword>
<comment type="similarity">
    <text evidence="2">Belongs to the zinc-containing alcohol dehydrogenase family.</text>
</comment>
<dbReference type="Pfam" id="PF00107">
    <property type="entry name" value="ADH_zinc_N"/>
    <property type="match status" value="1"/>
</dbReference>
<dbReference type="SMART" id="SM00829">
    <property type="entry name" value="PKS_ER"/>
    <property type="match status" value="1"/>
</dbReference>
<dbReference type="GO" id="GO:0046872">
    <property type="term" value="F:metal ion binding"/>
    <property type="evidence" value="ECO:0007669"/>
    <property type="project" value="UniProtKB-KW"/>
</dbReference>
<comment type="caution">
    <text evidence="9">The sequence shown here is derived from an EMBL/GenBank/DDBJ whole genome shotgun (WGS) entry which is preliminary data.</text>
</comment>